<protein>
    <recommendedName>
        <fullName evidence="2">Histidine kinase/HSP90-like ATPase domain-containing protein</fullName>
    </recommendedName>
</protein>
<dbReference type="InterPro" id="IPR036890">
    <property type="entry name" value="HATPase_C_sf"/>
</dbReference>
<dbReference type="SUPFAM" id="SSF55874">
    <property type="entry name" value="ATPase domain of HSP90 chaperone/DNA topoisomerase II/histidine kinase"/>
    <property type="match status" value="1"/>
</dbReference>
<dbReference type="PANTHER" id="PTHR35526">
    <property type="entry name" value="ANTI-SIGMA-F FACTOR RSBW-RELATED"/>
    <property type="match status" value="1"/>
</dbReference>
<keyword evidence="1" id="KW-0808">Transferase</keyword>
<dbReference type="EMBL" id="CACVAY010000071">
    <property type="protein sequence ID" value="CAA6815156.1"/>
    <property type="molecule type" value="Genomic_DNA"/>
</dbReference>
<evidence type="ECO:0000256" key="1">
    <source>
        <dbReference type="ARBA" id="ARBA00022527"/>
    </source>
</evidence>
<feature type="domain" description="Histidine kinase/HSP90-like ATPase" evidence="2">
    <location>
        <begin position="4"/>
        <end position="116"/>
    </location>
</feature>
<accession>A0A6S6TAB8</accession>
<organism evidence="3">
    <name type="scientific">uncultured Thiotrichaceae bacterium</name>
    <dbReference type="NCBI Taxonomy" id="298394"/>
    <lineage>
        <taxon>Bacteria</taxon>
        <taxon>Pseudomonadati</taxon>
        <taxon>Pseudomonadota</taxon>
        <taxon>Gammaproteobacteria</taxon>
        <taxon>Thiotrichales</taxon>
        <taxon>Thiotrichaceae</taxon>
        <taxon>environmental samples</taxon>
    </lineage>
</organism>
<dbReference type="Pfam" id="PF13581">
    <property type="entry name" value="HATPase_c_2"/>
    <property type="match status" value="1"/>
</dbReference>
<dbReference type="AlphaFoldDB" id="A0A6S6TAB8"/>
<reference evidence="3" key="1">
    <citation type="submission" date="2020-01" db="EMBL/GenBank/DDBJ databases">
        <authorList>
            <person name="Meier V. D."/>
            <person name="Meier V D."/>
        </authorList>
    </citation>
    <scope>NUCLEOTIDE SEQUENCE</scope>
    <source>
        <strain evidence="3">HLG_WM_MAG_07</strain>
    </source>
</reference>
<dbReference type="CDD" id="cd16936">
    <property type="entry name" value="HATPase_RsbW-like"/>
    <property type="match status" value="1"/>
</dbReference>
<sequence length="120" mass="13010">MAEHLHAFCKENKIDESHTGLLELILVEAINNVIEHAYSNEAGNDIEVEFSIENQNVIMQVTDQGTPVPVHLRDGDLMPDSLELPEGGWGLGLINALADDVTFSSKNGSNTVTLSKQLAA</sequence>
<proteinExistence type="predicted"/>
<keyword evidence="1" id="KW-0723">Serine/threonine-protein kinase</keyword>
<name>A0A6S6TAB8_9GAMM</name>
<keyword evidence="1" id="KW-0418">Kinase</keyword>
<dbReference type="PANTHER" id="PTHR35526:SF3">
    <property type="entry name" value="ANTI-SIGMA-F FACTOR RSBW"/>
    <property type="match status" value="1"/>
</dbReference>
<dbReference type="InterPro" id="IPR003594">
    <property type="entry name" value="HATPase_dom"/>
</dbReference>
<evidence type="ECO:0000313" key="3">
    <source>
        <dbReference type="EMBL" id="CAA6815156.1"/>
    </source>
</evidence>
<evidence type="ECO:0000259" key="2">
    <source>
        <dbReference type="Pfam" id="PF13581"/>
    </source>
</evidence>
<dbReference type="GO" id="GO:0004674">
    <property type="term" value="F:protein serine/threonine kinase activity"/>
    <property type="evidence" value="ECO:0007669"/>
    <property type="project" value="UniProtKB-KW"/>
</dbReference>
<dbReference type="InterPro" id="IPR050267">
    <property type="entry name" value="Anti-sigma-factor_SerPK"/>
</dbReference>
<dbReference type="Gene3D" id="3.30.565.10">
    <property type="entry name" value="Histidine kinase-like ATPase, C-terminal domain"/>
    <property type="match status" value="1"/>
</dbReference>
<gene>
    <name evidence="3" type="ORF">HELGO_WM4409</name>
</gene>